<comment type="similarity">
    <text evidence="2 9">Belongs to the GOSR1 family.</text>
</comment>
<keyword evidence="12" id="KW-0675">Receptor</keyword>
<organism evidence="12 13">
    <name type="scientific">[Candida] anglica</name>
    <dbReference type="NCBI Taxonomy" id="148631"/>
    <lineage>
        <taxon>Eukaryota</taxon>
        <taxon>Fungi</taxon>
        <taxon>Dikarya</taxon>
        <taxon>Ascomycota</taxon>
        <taxon>Saccharomycotina</taxon>
        <taxon>Pichiomycetes</taxon>
        <taxon>Debaryomycetaceae</taxon>
        <taxon>Kurtzmaniella</taxon>
    </lineage>
</organism>
<dbReference type="EMBL" id="OZ004260">
    <property type="protein sequence ID" value="CAK7922289.1"/>
    <property type="molecule type" value="Genomic_DNA"/>
</dbReference>
<keyword evidence="7 9" id="KW-0333">Golgi apparatus</keyword>
<feature type="coiled-coil region" evidence="10">
    <location>
        <begin position="71"/>
        <end position="101"/>
    </location>
</feature>
<dbReference type="PANTHER" id="PTHR21094:SF2">
    <property type="entry name" value="GOLGI SNAP RECEPTOR COMPLEX MEMBER 1"/>
    <property type="match status" value="1"/>
</dbReference>
<evidence type="ECO:0000256" key="11">
    <source>
        <dbReference type="SAM" id="Phobius"/>
    </source>
</evidence>
<protein>
    <recommendedName>
        <fullName evidence="9">Golgi SNAP receptor complex member 1</fullName>
    </recommendedName>
</protein>
<evidence type="ECO:0000256" key="6">
    <source>
        <dbReference type="ARBA" id="ARBA00022989"/>
    </source>
</evidence>
<evidence type="ECO:0000256" key="8">
    <source>
        <dbReference type="ARBA" id="ARBA00023136"/>
    </source>
</evidence>
<evidence type="ECO:0000313" key="12">
    <source>
        <dbReference type="EMBL" id="CAK7922289.1"/>
    </source>
</evidence>
<keyword evidence="10" id="KW-0175">Coiled coil</keyword>
<evidence type="ECO:0000256" key="10">
    <source>
        <dbReference type="SAM" id="Coils"/>
    </source>
</evidence>
<sequence>MSAPSFVQTRAQALNLEKQTEALLSKYSTFQNTSTTSPSDEESNLDHSIDEILSKREEVIGSLVRISESDLSLSTSKLQQLQRHKENLNEQKKAYNKIKSIIKDDRNRNNLLFSVRSDIDAHKQRNVSSSHGGPALDSNDYINDERVRAESANNFAERLLQQAYNTRDELLAQRSILNNAQSTMMGTIQSIPGVNVLISKINTRRKRDTVILASVISFCIIILFLY</sequence>
<evidence type="ECO:0000313" key="13">
    <source>
        <dbReference type="Proteomes" id="UP001497600"/>
    </source>
</evidence>
<dbReference type="Proteomes" id="UP001497600">
    <property type="component" value="Chromosome H"/>
</dbReference>
<comment type="subcellular location">
    <subcellularLocation>
        <location evidence="1">Golgi apparatus membrane</location>
        <topology evidence="1">Single-pass type IV membrane protein</topology>
    </subcellularLocation>
</comment>
<dbReference type="Pfam" id="PF12352">
    <property type="entry name" value="V-SNARE_C"/>
    <property type="match status" value="1"/>
</dbReference>
<evidence type="ECO:0000256" key="4">
    <source>
        <dbReference type="ARBA" id="ARBA00022692"/>
    </source>
</evidence>
<feature type="transmembrane region" description="Helical" evidence="11">
    <location>
        <begin position="209"/>
        <end position="225"/>
    </location>
</feature>
<keyword evidence="4 11" id="KW-0812">Transmembrane</keyword>
<keyword evidence="5 9" id="KW-0653">Protein transport</keyword>
<proteinExistence type="inferred from homology"/>
<evidence type="ECO:0000256" key="7">
    <source>
        <dbReference type="ARBA" id="ARBA00023034"/>
    </source>
</evidence>
<evidence type="ECO:0000256" key="2">
    <source>
        <dbReference type="ARBA" id="ARBA00008473"/>
    </source>
</evidence>
<reference evidence="12 13" key="1">
    <citation type="submission" date="2024-01" db="EMBL/GenBank/DDBJ databases">
        <authorList>
            <consortium name="Genoscope - CEA"/>
            <person name="William W."/>
        </authorList>
    </citation>
    <scope>NUCLEOTIDE SEQUENCE [LARGE SCALE GENOMIC DNA]</scope>
    <source>
        <strain evidence="12 13">29B2s-10</strain>
    </source>
</reference>
<evidence type="ECO:0000256" key="9">
    <source>
        <dbReference type="PIRNR" id="PIRNR027109"/>
    </source>
</evidence>
<dbReference type="InterPro" id="IPR023601">
    <property type="entry name" value="Golgi_SNAP_su1"/>
</dbReference>
<dbReference type="PIRSF" id="PIRSF027109">
    <property type="entry name" value="Golgi_SNARE"/>
    <property type="match status" value="1"/>
</dbReference>
<keyword evidence="8 9" id="KW-0472">Membrane</keyword>
<evidence type="ECO:0000256" key="5">
    <source>
        <dbReference type="ARBA" id="ARBA00022927"/>
    </source>
</evidence>
<keyword evidence="9" id="KW-0931">ER-Golgi transport</keyword>
<gene>
    <name evidence="12" type="primary">GOS1</name>
    <name evidence="12" type="ORF">CAAN4_H24938</name>
</gene>
<dbReference type="PANTHER" id="PTHR21094">
    <property type="entry name" value="GOS-28 SNARE- RELATED"/>
    <property type="match status" value="1"/>
</dbReference>
<keyword evidence="6 11" id="KW-1133">Transmembrane helix</keyword>
<comment type="function">
    <text evidence="9">Involved in transport from the ER to the Golgi apparatus as well as in intra-Golgi transport. It belongs to a super-family of proteins called t-SNAREs or soluble NSF (N-ethylmaleimide-sensitive factor) attachment protein receptor.</text>
</comment>
<evidence type="ECO:0000256" key="1">
    <source>
        <dbReference type="ARBA" id="ARBA00004409"/>
    </source>
</evidence>
<accession>A0ABP0ENF9</accession>
<evidence type="ECO:0000256" key="3">
    <source>
        <dbReference type="ARBA" id="ARBA00022448"/>
    </source>
</evidence>
<keyword evidence="3 9" id="KW-0813">Transport</keyword>
<comment type="subunit">
    <text evidence="9">Component of several multiprotein Golgi SNARE complexes.</text>
</comment>
<name>A0ABP0ENF9_9ASCO</name>
<keyword evidence="13" id="KW-1185">Reference proteome</keyword>